<dbReference type="Proteomes" id="UP001595955">
    <property type="component" value="Unassembled WGS sequence"/>
</dbReference>
<name>A0ABV9D8I7_9MICO</name>
<evidence type="ECO:0000256" key="3">
    <source>
        <dbReference type="ARBA" id="ARBA00023295"/>
    </source>
</evidence>
<keyword evidence="3" id="KW-0326">Glycosidase</keyword>
<keyword evidence="6" id="KW-1185">Reference proteome</keyword>
<keyword evidence="4" id="KW-0812">Transmembrane</keyword>
<dbReference type="SUPFAM" id="SSF51445">
    <property type="entry name" value="(Trans)glycosidases"/>
    <property type="match status" value="1"/>
</dbReference>
<keyword evidence="2" id="KW-0378">Hydrolase</keyword>
<feature type="transmembrane region" description="Helical" evidence="4">
    <location>
        <begin position="18"/>
        <end position="40"/>
    </location>
</feature>
<dbReference type="RefSeq" id="WP_244925385.1">
    <property type="nucleotide sequence ID" value="NZ_CP033325.1"/>
</dbReference>
<reference evidence="6" key="1">
    <citation type="journal article" date="2019" name="Int. J. Syst. Evol. Microbiol.">
        <title>The Global Catalogue of Microorganisms (GCM) 10K type strain sequencing project: providing services to taxonomists for standard genome sequencing and annotation.</title>
        <authorList>
            <consortium name="The Broad Institute Genomics Platform"/>
            <consortium name="The Broad Institute Genome Sequencing Center for Infectious Disease"/>
            <person name="Wu L."/>
            <person name="Ma J."/>
        </authorList>
    </citation>
    <scope>NUCLEOTIDE SEQUENCE [LARGE SCALE GENOMIC DNA]</scope>
    <source>
        <strain evidence="6">JCM 3369</strain>
    </source>
</reference>
<sequence>MVDSSAEPPPRPRARRRWLIAVVVVLALVAAALAAAWYLWFPHHRPALRPNESLGIDVSHHQGAVDWDAVAGDGIDFAYLKASEGTGWVDSRFAENWSGADDAGLPRGAYHFFTLCTPGGEQAAHFLRTAPPESGALPPAVDLELVGNCSARPPAEEVVAELDTFLAVVEEAWGTDALLYVGEDWEGEYPVLDRSDRPRWLVSFLSRPDRTWTVWQFSWWGSVDGIEGDVDLDVARLDELRR</sequence>
<evidence type="ECO:0000313" key="6">
    <source>
        <dbReference type="Proteomes" id="UP001595955"/>
    </source>
</evidence>
<keyword evidence="4" id="KW-1133">Transmembrane helix</keyword>
<dbReference type="InterPro" id="IPR018077">
    <property type="entry name" value="Glyco_hydro_fam25_subgr"/>
</dbReference>
<protein>
    <submittedName>
        <fullName evidence="5">GH25 family lysozyme</fullName>
    </submittedName>
</protein>
<dbReference type="InterPro" id="IPR002053">
    <property type="entry name" value="Glyco_hydro_25"/>
</dbReference>
<dbReference type="EMBL" id="JBHSGF010000004">
    <property type="protein sequence ID" value="MFC4554921.1"/>
    <property type="molecule type" value="Genomic_DNA"/>
</dbReference>
<keyword evidence="4" id="KW-0472">Membrane</keyword>
<evidence type="ECO:0000313" key="5">
    <source>
        <dbReference type="EMBL" id="MFC4554921.1"/>
    </source>
</evidence>
<organism evidence="5 6">
    <name type="scientific">Georgenia faecalis</name>
    <dbReference type="NCBI Taxonomy" id="2483799"/>
    <lineage>
        <taxon>Bacteria</taxon>
        <taxon>Bacillati</taxon>
        <taxon>Actinomycetota</taxon>
        <taxon>Actinomycetes</taxon>
        <taxon>Micrococcales</taxon>
        <taxon>Bogoriellaceae</taxon>
        <taxon>Georgenia</taxon>
    </lineage>
</organism>
<evidence type="ECO:0000256" key="4">
    <source>
        <dbReference type="SAM" id="Phobius"/>
    </source>
</evidence>
<accession>A0ABV9D8I7</accession>
<dbReference type="Pfam" id="PF01183">
    <property type="entry name" value="Glyco_hydro_25"/>
    <property type="match status" value="1"/>
</dbReference>
<dbReference type="SMART" id="SM00641">
    <property type="entry name" value="Glyco_25"/>
    <property type="match status" value="1"/>
</dbReference>
<evidence type="ECO:0000256" key="2">
    <source>
        <dbReference type="ARBA" id="ARBA00022801"/>
    </source>
</evidence>
<dbReference type="Gene3D" id="3.20.20.80">
    <property type="entry name" value="Glycosidases"/>
    <property type="match status" value="1"/>
</dbReference>
<comment type="similarity">
    <text evidence="1">Belongs to the glycosyl hydrolase 25 family.</text>
</comment>
<comment type="caution">
    <text evidence="5">The sequence shown here is derived from an EMBL/GenBank/DDBJ whole genome shotgun (WGS) entry which is preliminary data.</text>
</comment>
<dbReference type="PANTHER" id="PTHR34135:SF2">
    <property type="entry name" value="LYSOZYME"/>
    <property type="match status" value="1"/>
</dbReference>
<dbReference type="PANTHER" id="PTHR34135">
    <property type="entry name" value="LYSOZYME"/>
    <property type="match status" value="1"/>
</dbReference>
<gene>
    <name evidence="5" type="ORF">ACFO3F_06655</name>
</gene>
<dbReference type="InterPro" id="IPR017853">
    <property type="entry name" value="GH"/>
</dbReference>
<proteinExistence type="inferred from homology"/>
<evidence type="ECO:0000256" key="1">
    <source>
        <dbReference type="ARBA" id="ARBA00010646"/>
    </source>
</evidence>
<dbReference type="PROSITE" id="PS51904">
    <property type="entry name" value="GLYCOSYL_HYDROL_F25_2"/>
    <property type="match status" value="1"/>
</dbReference>